<evidence type="ECO:0000313" key="1">
    <source>
        <dbReference type="EMBL" id="MPM03526.1"/>
    </source>
</evidence>
<name>A0A644WI28_9ZZZZ</name>
<sequence>MRNKSLAVLVILCVLFPVSVGARSLLNVSLGFGAAYSPDEGTDFSLGMENPDNWLFGGEISARFAFIQAQAMIFPIECTKDESGVLMIGMGSLSLPIVGSLIALELGAGVGVTYVPTNTADSRAYYALPHGAKADAEDITFSEAVWESPVYLQAGIGTEIGPIGVKLRYLMESQETVGSVLASDAWWGAFAIEKGTLSLALALKMF</sequence>
<organism evidence="1">
    <name type="scientific">bioreactor metagenome</name>
    <dbReference type="NCBI Taxonomy" id="1076179"/>
    <lineage>
        <taxon>unclassified sequences</taxon>
        <taxon>metagenomes</taxon>
        <taxon>ecological metagenomes</taxon>
    </lineage>
</organism>
<gene>
    <name evidence="1" type="ORF">SDC9_49793</name>
</gene>
<protein>
    <recommendedName>
        <fullName evidence="2">Outer membrane protein beta-barrel domain-containing protein</fullName>
    </recommendedName>
</protein>
<dbReference type="EMBL" id="VSSQ01000960">
    <property type="protein sequence ID" value="MPM03526.1"/>
    <property type="molecule type" value="Genomic_DNA"/>
</dbReference>
<proteinExistence type="predicted"/>
<dbReference type="AlphaFoldDB" id="A0A644WI28"/>
<comment type="caution">
    <text evidence="1">The sequence shown here is derived from an EMBL/GenBank/DDBJ whole genome shotgun (WGS) entry which is preliminary data.</text>
</comment>
<reference evidence="1" key="1">
    <citation type="submission" date="2019-08" db="EMBL/GenBank/DDBJ databases">
        <authorList>
            <person name="Kucharzyk K."/>
            <person name="Murdoch R.W."/>
            <person name="Higgins S."/>
            <person name="Loffler F."/>
        </authorList>
    </citation>
    <scope>NUCLEOTIDE SEQUENCE</scope>
</reference>
<accession>A0A644WI28</accession>
<evidence type="ECO:0008006" key="2">
    <source>
        <dbReference type="Google" id="ProtNLM"/>
    </source>
</evidence>